<reference evidence="2 3" key="1">
    <citation type="submission" date="2018-09" db="EMBL/GenBank/DDBJ databases">
        <authorList>
            <person name="Livingstone P.G."/>
            <person name="Whitworth D.E."/>
        </authorList>
    </citation>
    <scope>NUCLEOTIDE SEQUENCE [LARGE SCALE GENOMIC DNA]</scope>
    <source>
        <strain evidence="2 3">CA031B</strain>
    </source>
</reference>
<organism evidence="2 3">
    <name type="scientific">Corallococcus praedator</name>
    <dbReference type="NCBI Taxonomy" id="2316724"/>
    <lineage>
        <taxon>Bacteria</taxon>
        <taxon>Pseudomonadati</taxon>
        <taxon>Myxococcota</taxon>
        <taxon>Myxococcia</taxon>
        <taxon>Myxococcales</taxon>
        <taxon>Cystobacterineae</taxon>
        <taxon>Myxococcaceae</taxon>
        <taxon>Corallococcus</taxon>
    </lineage>
</organism>
<dbReference type="RefSeq" id="WP_120537466.1">
    <property type="nucleotide sequence ID" value="NZ_RAWI01000366.1"/>
</dbReference>
<dbReference type="Pfam" id="PF13527">
    <property type="entry name" value="Acetyltransf_9"/>
    <property type="match status" value="1"/>
</dbReference>
<evidence type="ECO:0000313" key="3">
    <source>
        <dbReference type="Proteomes" id="UP000278907"/>
    </source>
</evidence>
<dbReference type="Proteomes" id="UP000278907">
    <property type="component" value="Unassembled WGS sequence"/>
</dbReference>
<dbReference type="CDD" id="cd04301">
    <property type="entry name" value="NAT_SF"/>
    <property type="match status" value="1"/>
</dbReference>
<evidence type="ECO:0000313" key="2">
    <source>
        <dbReference type="EMBL" id="RKH94820.1"/>
    </source>
</evidence>
<accession>A0ABX9Q8A8</accession>
<dbReference type="InterPro" id="IPR016181">
    <property type="entry name" value="Acyl_CoA_acyltransferase"/>
</dbReference>
<feature type="domain" description="N-acetyltransferase" evidence="1">
    <location>
        <begin position="2"/>
        <end position="214"/>
    </location>
</feature>
<dbReference type="InterPro" id="IPR000182">
    <property type="entry name" value="GNAT_dom"/>
</dbReference>
<name>A0ABX9Q8A8_9BACT</name>
<proteinExistence type="predicted"/>
<keyword evidence="3" id="KW-1185">Reference proteome</keyword>
<dbReference type="Gene3D" id="3.40.630.30">
    <property type="match status" value="2"/>
</dbReference>
<evidence type="ECO:0000259" key="1">
    <source>
        <dbReference type="PROSITE" id="PS51186"/>
    </source>
</evidence>
<protein>
    <submittedName>
        <fullName evidence="2">GNAT family N-acetyltransferase</fullName>
    </submittedName>
</protein>
<dbReference type="PROSITE" id="PS51186">
    <property type="entry name" value="GNAT"/>
    <property type="match status" value="1"/>
</dbReference>
<gene>
    <name evidence="2" type="ORF">D7Y13_32800</name>
</gene>
<dbReference type="EMBL" id="RAWI01000366">
    <property type="protein sequence ID" value="RKH94820.1"/>
    <property type="molecule type" value="Genomic_DNA"/>
</dbReference>
<sequence>MVEIRTFEGDAGEASRFVNGVWQELYGKQLPLAVWDAHFFDWLLFREGKAPRDYLVAAYADGKLVGTLFAEPARIRLGSQEVDGTYGSWASVAPSHRRQGIGGKLAQEMLLRHRERGARLLLGCVAAGTDGPGFWHQTQHARILDGMGLWVHVFDAQALARWSMHASERALFTLARPFLRHRFRRAQAQGIRPYRPSDLPRCMALVQRMMKSVTLGYAYTAERLAHQLQYREVPRTFVLEQAGEVRGFVNSYSMRMTGRETMTAEVVDLMAFDDAVPVTERRRLLQVAMQDMERRGVSCAAMLRGPCIPAPLMWRAGWVPFPGEAKVTCLLPTPGLELPAAPSVFTHLR</sequence>
<comment type="caution">
    <text evidence="2">The sequence shown here is derived from an EMBL/GenBank/DDBJ whole genome shotgun (WGS) entry which is preliminary data.</text>
</comment>
<dbReference type="SUPFAM" id="SSF55729">
    <property type="entry name" value="Acyl-CoA N-acyltransferases (Nat)"/>
    <property type="match status" value="2"/>
</dbReference>